<keyword evidence="1 2" id="KW-0238">DNA-binding</keyword>
<name>A0A1H5IL85_RHOJO</name>
<dbReference type="PROSITE" id="PS50977">
    <property type="entry name" value="HTH_TETR_2"/>
    <property type="match status" value="1"/>
</dbReference>
<dbReference type="GO" id="GO:0003677">
    <property type="term" value="F:DNA binding"/>
    <property type="evidence" value="ECO:0007669"/>
    <property type="project" value="UniProtKB-UniRule"/>
</dbReference>
<feature type="domain" description="HTH tetR-type" evidence="3">
    <location>
        <begin position="18"/>
        <end position="78"/>
    </location>
</feature>
<dbReference type="InterPro" id="IPR009057">
    <property type="entry name" value="Homeodomain-like_sf"/>
</dbReference>
<evidence type="ECO:0000256" key="1">
    <source>
        <dbReference type="ARBA" id="ARBA00023125"/>
    </source>
</evidence>
<sequence>MSEAPKAFRRAHSDEQRAQRREAILDVARAMLDEMRVASLSLNELSRRVGLAKSNVLRYFESREAVLLELLDRETREWLGDLEEALGNPPAGTAAGTELVAARIAKTVAARPAFCDLCGSAAGVLEHNVSADVAAEYKHAAIANSVRLAELVGPFVGGLSASGAPLFVGTVNVLVGGVWAASQPSPGMAAAYAADPELAAMKLNFETAVREMIATVLAGLAHRDPDLSPQ</sequence>
<dbReference type="Gene3D" id="1.10.357.10">
    <property type="entry name" value="Tetracycline Repressor, domain 2"/>
    <property type="match status" value="1"/>
</dbReference>
<feature type="DNA-binding region" description="H-T-H motif" evidence="2">
    <location>
        <begin position="41"/>
        <end position="60"/>
    </location>
</feature>
<reference evidence="5" key="1">
    <citation type="submission" date="2016-10" db="EMBL/GenBank/DDBJ databases">
        <authorList>
            <person name="Varghese N."/>
        </authorList>
    </citation>
    <scope>NUCLEOTIDE SEQUENCE [LARGE SCALE GENOMIC DNA]</scope>
    <source>
        <strain evidence="5">DSM 44719</strain>
    </source>
</reference>
<accession>A0A1H5IL85</accession>
<dbReference type="InterPro" id="IPR041483">
    <property type="entry name" value="TetR_C_34"/>
</dbReference>
<dbReference type="RefSeq" id="WP_073363405.1">
    <property type="nucleotide sequence ID" value="NZ_FNTL01000004.1"/>
</dbReference>
<protein>
    <submittedName>
        <fullName evidence="4">DNA-binding transcriptional regulator, AcrR family</fullName>
    </submittedName>
</protein>
<dbReference type="OrthoDB" id="6637160at2"/>
<evidence type="ECO:0000259" key="3">
    <source>
        <dbReference type="PROSITE" id="PS50977"/>
    </source>
</evidence>
<dbReference type="Proteomes" id="UP000183407">
    <property type="component" value="Unassembled WGS sequence"/>
</dbReference>
<proteinExistence type="predicted"/>
<dbReference type="SUPFAM" id="SSF46689">
    <property type="entry name" value="Homeodomain-like"/>
    <property type="match status" value="1"/>
</dbReference>
<dbReference type="Pfam" id="PF17929">
    <property type="entry name" value="TetR_C_34"/>
    <property type="match status" value="1"/>
</dbReference>
<dbReference type="AlphaFoldDB" id="A0A1H5IL85"/>
<gene>
    <name evidence="4" type="ORF">SAMN04490220_7710</name>
</gene>
<evidence type="ECO:0000313" key="5">
    <source>
        <dbReference type="Proteomes" id="UP000183407"/>
    </source>
</evidence>
<organism evidence="4 5">
    <name type="scientific">Rhodococcus jostii</name>
    <dbReference type="NCBI Taxonomy" id="132919"/>
    <lineage>
        <taxon>Bacteria</taxon>
        <taxon>Bacillati</taxon>
        <taxon>Actinomycetota</taxon>
        <taxon>Actinomycetes</taxon>
        <taxon>Mycobacteriales</taxon>
        <taxon>Nocardiaceae</taxon>
        <taxon>Rhodococcus</taxon>
    </lineage>
</organism>
<evidence type="ECO:0000256" key="2">
    <source>
        <dbReference type="PROSITE-ProRule" id="PRU00335"/>
    </source>
</evidence>
<dbReference type="InterPro" id="IPR001647">
    <property type="entry name" value="HTH_TetR"/>
</dbReference>
<dbReference type="Pfam" id="PF00440">
    <property type="entry name" value="TetR_N"/>
    <property type="match status" value="1"/>
</dbReference>
<dbReference type="EMBL" id="FNTL01000004">
    <property type="protein sequence ID" value="SEE40927.1"/>
    <property type="molecule type" value="Genomic_DNA"/>
</dbReference>
<evidence type="ECO:0000313" key="4">
    <source>
        <dbReference type="EMBL" id="SEE40927.1"/>
    </source>
</evidence>